<dbReference type="RefSeq" id="WP_160223729.1">
    <property type="nucleotide sequence ID" value="NZ_CP029149.1"/>
</dbReference>
<protein>
    <submittedName>
        <fullName evidence="1">Uncharacterized protein</fullName>
    </submittedName>
</protein>
<keyword evidence="2" id="KW-1185">Reference proteome</keyword>
<gene>
    <name evidence="1" type="ORF">DBX24_01270</name>
</gene>
<dbReference type="OrthoDB" id="1273350at2"/>
<reference evidence="1 2" key="1">
    <citation type="submission" date="2018-04" db="EMBL/GenBank/DDBJ databases">
        <title>Characteristic and Complete Genome Sequencing of A Novel Member of Infective Endocarditis Causative Bacteria: Bergeyella cardium QL-PH.</title>
        <authorList>
            <person name="Pan H."/>
            <person name="Sun E."/>
            <person name="Zhang Y."/>
        </authorList>
    </citation>
    <scope>NUCLEOTIDE SEQUENCE [LARGE SCALE GENOMIC DNA]</scope>
    <source>
        <strain evidence="1 2">HPQL</strain>
    </source>
</reference>
<proteinExistence type="predicted"/>
<evidence type="ECO:0000313" key="2">
    <source>
        <dbReference type="Proteomes" id="UP000464318"/>
    </source>
</evidence>
<sequence>MKEKIKSILSWANEERRPKKILYFFLGFLLLSSVFAIVKEIYFPPQTTFTSIPMIYAESDKEKAKFQLKEAELEKVMKEIHQFQQKQKQVGLTKSDSVRIEYLYNEYKKLKNEP</sequence>
<dbReference type="Proteomes" id="UP000464318">
    <property type="component" value="Chromosome"/>
</dbReference>
<dbReference type="EMBL" id="CP029149">
    <property type="protein sequence ID" value="QHN64619.1"/>
    <property type="molecule type" value="Genomic_DNA"/>
</dbReference>
<accession>A0A6P1QS61</accession>
<name>A0A6P1QS61_9FLAO</name>
<dbReference type="KEGG" id="bcad:DBX24_01270"/>
<evidence type="ECO:0000313" key="1">
    <source>
        <dbReference type="EMBL" id="QHN64619.1"/>
    </source>
</evidence>
<dbReference type="AlphaFoldDB" id="A0A6P1QS61"/>
<organism evidence="1 2">
    <name type="scientific">Bergeyella cardium</name>
    <dbReference type="NCBI Taxonomy" id="1585976"/>
    <lineage>
        <taxon>Bacteria</taxon>
        <taxon>Pseudomonadati</taxon>
        <taxon>Bacteroidota</taxon>
        <taxon>Flavobacteriia</taxon>
        <taxon>Flavobacteriales</taxon>
        <taxon>Weeksellaceae</taxon>
        <taxon>Bergeyella</taxon>
    </lineage>
</organism>